<sequence length="660" mass="69004">MPLKLKDDARSTLADACSPEDLSIHVVDGAVFPALSVGDHTYLVISSPAREVVKVTAITGNILTVLRAQSDTTAQAHPAGAVIALRLCSAVVGEMYGPQGPQGDTGPTGPQGIQGPQGDTGPTGPQGIQGPQGDTGPTGPQGIQGPTGETGPTGPQGIQGPQGDTGPTGPQGIQGPQGDPGPQRWYQGSGAPSDAIGAQFDLYLRGDNGQVYIKGVSTWSDTGVNIKGPTGIGTGGLNGLSAGGLVVGGSNGLPAQDAQHFFWDATNRRMGVGTNAPIGNLDVRLSSNEQPIKILLEEIASFYQAGTVTSASLVNLFDSNIANVGFTYSAQTGQFEAGVIFKFSRIASKFRWFSDIQGSYPALATFKLQAKIAGIWVDLAVTSVADSCTRNGDYNISTGLSTGWKTMNFSPIACEGIKIVSLTWNNGSWINICGEFEIYVLPAATSAHILCVKNYGNVGIGTSDPVARLHVADSSDYLAGYMYRAGMTTSDPIVQFASNVTSNNSVKCQINNNGDLLNTNNSYGAISDEKFKENIADTAPKLADLMAVRVRNFNLIGNPLRQIGVIAQEVETVFPGLVESVPDFETIPDPTWSPGEGETEADRPIVRRDLGSVTKSVKYSVFVPILIKALQESHAQLLEMASTLTALTARVAALEGGEDG</sequence>
<dbReference type="RefSeq" id="WP_420905718.1">
    <property type="nucleotide sequence ID" value="NZ_BAAFGK010000004.1"/>
</dbReference>
<dbReference type="PANTHER" id="PTHR24637:SF422">
    <property type="entry name" value="COLLAGEN IV NC1 DOMAIN-CONTAINING PROTEIN"/>
    <property type="match status" value="1"/>
</dbReference>
<evidence type="ECO:0000313" key="3">
    <source>
        <dbReference type="EMBL" id="GAB0058038.1"/>
    </source>
</evidence>
<dbReference type="InterPro" id="IPR008160">
    <property type="entry name" value="Collagen"/>
</dbReference>
<gene>
    <name evidence="3" type="ORF">SIID45300_02378</name>
</gene>
<organism evidence="3 4">
    <name type="scientific">Candidatus Magnetaquiglobus chichijimensis</name>
    <dbReference type="NCBI Taxonomy" id="3141448"/>
    <lineage>
        <taxon>Bacteria</taxon>
        <taxon>Pseudomonadati</taxon>
        <taxon>Pseudomonadota</taxon>
        <taxon>Magnetococcia</taxon>
        <taxon>Magnetococcales</taxon>
        <taxon>Candidatus Magnetaquicoccaceae</taxon>
        <taxon>Candidatus Magnetaquiglobus</taxon>
    </lineage>
</organism>
<name>A0ABQ0CAW6_9PROT</name>
<dbReference type="Pfam" id="PF01391">
    <property type="entry name" value="Collagen"/>
    <property type="match status" value="1"/>
</dbReference>
<keyword evidence="4" id="KW-1185">Reference proteome</keyword>
<dbReference type="Pfam" id="PF13884">
    <property type="entry name" value="Peptidase_S74"/>
    <property type="match status" value="1"/>
</dbReference>
<dbReference type="InterPro" id="IPR030392">
    <property type="entry name" value="S74_ICA"/>
</dbReference>
<dbReference type="EMBL" id="BAAFGK010000004">
    <property type="protein sequence ID" value="GAB0058038.1"/>
    <property type="molecule type" value="Genomic_DNA"/>
</dbReference>
<dbReference type="PANTHER" id="PTHR24637">
    <property type="entry name" value="COLLAGEN"/>
    <property type="match status" value="1"/>
</dbReference>
<reference evidence="3 4" key="1">
    <citation type="submission" date="2024-09" db="EMBL/GenBank/DDBJ databases">
        <title>Draft genome sequence of Candidatus Magnetaquicoccaceae bacterium FCR-1.</title>
        <authorList>
            <person name="Shimoshige H."/>
            <person name="Shimamura S."/>
            <person name="Taoka A."/>
            <person name="Kobayashi H."/>
            <person name="Maekawa T."/>
        </authorList>
    </citation>
    <scope>NUCLEOTIDE SEQUENCE [LARGE SCALE GENOMIC DNA]</scope>
    <source>
        <strain evidence="3 4">FCR-1</strain>
    </source>
</reference>
<evidence type="ECO:0000313" key="4">
    <source>
        <dbReference type="Proteomes" id="UP001628193"/>
    </source>
</evidence>
<accession>A0ABQ0CAW6</accession>
<feature type="compositionally biased region" description="Low complexity" evidence="1">
    <location>
        <begin position="97"/>
        <end position="183"/>
    </location>
</feature>
<evidence type="ECO:0000259" key="2">
    <source>
        <dbReference type="PROSITE" id="PS51688"/>
    </source>
</evidence>
<feature type="domain" description="Peptidase S74" evidence="2">
    <location>
        <begin position="527"/>
        <end position="644"/>
    </location>
</feature>
<proteinExistence type="predicted"/>
<comment type="caution">
    <text evidence="3">The sequence shown here is derived from an EMBL/GenBank/DDBJ whole genome shotgun (WGS) entry which is preliminary data.</text>
</comment>
<dbReference type="Proteomes" id="UP001628193">
    <property type="component" value="Unassembled WGS sequence"/>
</dbReference>
<evidence type="ECO:0000256" key="1">
    <source>
        <dbReference type="SAM" id="MobiDB-lite"/>
    </source>
</evidence>
<feature type="region of interest" description="Disordered" evidence="1">
    <location>
        <begin position="96"/>
        <end position="193"/>
    </location>
</feature>
<dbReference type="PROSITE" id="PS51688">
    <property type="entry name" value="ICA"/>
    <property type="match status" value="1"/>
</dbReference>
<protein>
    <recommendedName>
        <fullName evidence="2">Peptidase S74 domain-containing protein</fullName>
    </recommendedName>
</protein>